<dbReference type="AlphaFoldDB" id="A0A5A7TSV8"/>
<evidence type="ECO:0000313" key="3">
    <source>
        <dbReference type="Proteomes" id="UP000321393"/>
    </source>
</evidence>
<dbReference type="InterPro" id="IPR027417">
    <property type="entry name" value="P-loop_NTPase"/>
</dbReference>
<name>A0A5A7TSV8_CUCMM</name>
<dbReference type="OrthoDB" id="991426at2759"/>
<dbReference type="EMBL" id="SSTE01014036">
    <property type="protein sequence ID" value="KAA0046502.1"/>
    <property type="molecule type" value="Genomic_DNA"/>
</dbReference>
<dbReference type="Proteomes" id="UP000321393">
    <property type="component" value="Unassembled WGS sequence"/>
</dbReference>
<sequence length="663" mass="74168">MRPHQSCPDLVTTVLSLHHHPRISNSEDHDYQDLPNQEVQYKGDTVHVSFVVIKADSPWHYGDDGVDLVRPPYDKSYYYVSPLRGLIVKLEWGRIDLCPRGETKQEILKGVNLVVYEGEVHAIMGKNGSGKSTFAKGKKEKSFDVGVATATIVGRAVTDDAKMAMLTRSTSGNFVIADVAIFCRSSSPPISIPLPFKHASDLLASLPVVDRPCFSRPQHHKSHTIDPEPLPPPIISPPPFGRRPPPTFPSPSPASIASTALRREAKFVAASVSASYAVSRTIATRRQPATATSDRFSSSFHTHGVREVTLGFWGFTASAVGANSPLRGWICVGIELNKDLSYILDRHRCPDVLCIVVMLMGCAVNWNNALGFELRRSTIRRFSMDCGVTISFIYGEAYLTGTVSFGIPRLICVSFEITRLICASFRITRLICAYDGITRLIDVSNPFDEGTSSRKFNEEDDMFSMLNDLQAPIEQEEETDEDRLNDEMSRNIGLMHVKVINGWSNKFIGMLLEILRAVFPMCSSTIPSSFYEAKRKLHDLGLGYKTIHACKYECVLYWKEFANLQHCSICGEARYMEGSADMRWHKDKRVETDDVLRHPADAEGWKHFDSEFPDFTFDPQNTTGLLKRPWLGTQGQDPQDSQCEQFHNLMFAVHSRASITGCA</sequence>
<dbReference type="Gene3D" id="3.40.50.300">
    <property type="entry name" value="P-loop containing nucleotide triphosphate hydrolases"/>
    <property type="match status" value="1"/>
</dbReference>
<comment type="caution">
    <text evidence="2">The sequence shown here is derived from an EMBL/GenBank/DDBJ whole genome shotgun (WGS) entry which is preliminary data.</text>
</comment>
<evidence type="ECO:0000313" key="2">
    <source>
        <dbReference type="EMBL" id="KAA0046502.1"/>
    </source>
</evidence>
<protein>
    <recommendedName>
        <fullName evidence="1">ABC transporter domain-containing protein</fullName>
    </recommendedName>
</protein>
<dbReference type="SUPFAM" id="SSF52540">
    <property type="entry name" value="P-loop containing nucleoside triphosphate hydrolases"/>
    <property type="match status" value="1"/>
</dbReference>
<dbReference type="GO" id="GO:0016887">
    <property type="term" value="F:ATP hydrolysis activity"/>
    <property type="evidence" value="ECO:0007669"/>
    <property type="project" value="InterPro"/>
</dbReference>
<organism evidence="2 3">
    <name type="scientific">Cucumis melo var. makuwa</name>
    <name type="common">Oriental melon</name>
    <dbReference type="NCBI Taxonomy" id="1194695"/>
    <lineage>
        <taxon>Eukaryota</taxon>
        <taxon>Viridiplantae</taxon>
        <taxon>Streptophyta</taxon>
        <taxon>Embryophyta</taxon>
        <taxon>Tracheophyta</taxon>
        <taxon>Spermatophyta</taxon>
        <taxon>Magnoliopsida</taxon>
        <taxon>eudicotyledons</taxon>
        <taxon>Gunneridae</taxon>
        <taxon>Pentapetalae</taxon>
        <taxon>rosids</taxon>
        <taxon>fabids</taxon>
        <taxon>Cucurbitales</taxon>
        <taxon>Cucurbitaceae</taxon>
        <taxon>Benincaseae</taxon>
        <taxon>Cucumis</taxon>
    </lineage>
</organism>
<dbReference type="Pfam" id="PF00005">
    <property type="entry name" value="ABC_tran"/>
    <property type="match status" value="1"/>
</dbReference>
<dbReference type="InterPro" id="IPR003439">
    <property type="entry name" value="ABC_transporter-like_ATP-bd"/>
</dbReference>
<evidence type="ECO:0000259" key="1">
    <source>
        <dbReference type="Pfam" id="PF00005"/>
    </source>
</evidence>
<feature type="domain" description="ABC transporter" evidence="1">
    <location>
        <begin position="108"/>
        <end position="136"/>
    </location>
</feature>
<accession>A0A5A7TSV8</accession>
<dbReference type="PANTHER" id="PTHR10775">
    <property type="entry name" value="OS08G0208400 PROTEIN"/>
    <property type="match status" value="1"/>
</dbReference>
<gene>
    <name evidence="2" type="ORF">E6C27_scaffold543G00880</name>
</gene>
<dbReference type="PANTHER" id="PTHR10775:SF185">
    <property type="entry name" value="OS08G0208400 PROTEIN"/>
    <property type="match status" value="1"/>
</dbReference>
<reference evidence="2 3" key="1">
    <citation type="submission" date="2019-08" db="EMBL/GenBank/DDBJ databases">
        <title>Draft genome sequences of two oriental melons (Cucumis melo L. var makuwa).</title>
        <authorList>
            <person name="Kwon S.-Y."/>
        </authorList>
    </citation>
    <scope>NUCLEOTIDE SEQUENCE [LARGE SCALE GENOMIC DNA]</scope>
    <source>
        <strain evidence="3">cv. SW 3</strain>
        <tissue evidence="2">Leaf</tissue>
    </source>
</reference>
<dbReference type="GO" id="GO:0005524">
    <property type="term" value="F:ATP binding"/>
    <property type="evidence" value="ECO:0007669"/>
    <property type="project" value="InterPro"/>
</dbReference>
<proteinExistence type="predicted"/>